<reference evidence="2" key="1">
    <citation type="journal article" date="2010" name="Genome Biol.">
        <title>Genome sequence of the necrotrophic plant pathogen Pythium ultimum reveals original pathogenicity mechanisms and effector repertoire.</title>
        <authorList>
            <person name="Levesque C.A."/>
            <person name="Brouwer H."/>
            <person name="Cano L."/>
            <person name="Hamilton J.P."/>
            <person name="Holt C."/>
            <person name="Huitema E."/>
            <person name="Raffaele S."/>
            <person name="Robideau G.P."/>
            <person name="Thines M."/>
            <person name="Win J."/>
            <person name="Zerillo M.M."/>
            <person name="Beakes G.W."/>
            <person name="Boore J.L."/>
            <person name="Busam D."/>
            <person name="Dumas B."/>
            <person name="Ferriera S."/>
            <person name="Fuerstenberg S.I."/>
            <person name="Gachon C.M."/>
            <person name="Gaulin E."/>
            <person name="Govers F."/>
            <person name="Grenville-Briggs L."/>
            <person name="Horner N."/>
            <person name="Hostetler J."/>
            <person name="Jiang R.H."/>
            <person name="Johnson J."/>
            <person name="Krajaejun T."/>
            <person name="Lin H."/>
            <person name="Meijer H.J."/>
            <person name="Moore B."/>
            <person name="Morris P."/>
            <person name="Phuntmart V."/>
            <person name="Puiu D."/>
            <person name="Shetty J."/>
            <person name="Stajich J.E."/>
            <person name="Tripathy S."/>
            <person name="Wawra S."/>
            <person name="van West P."/>
            <person name="Whitty B.R."/>
            <person name="Coutinho P.M."/>
            <person name="Henrissat B."/>
            <person name="Martin F."/>
            <person name="Thomas P.D."/>
            <person name="Tyler B.M."/>
            <person name="De Vries R.P."/>
            <person name="Kamoun S."/>
            <person name="Yandell M."/>
            <person name="Tisserat N."/>
            <person name="Buell C.R."/>
        </authorList>
    </citation>
    <scope>NUCLEOTIDE SEQUENCE</scope>
    <source>
        <strain evidence="2">DAOM:BR144</strain>
    </source>
</reference>
<keyword evidence="2" id="KW-1185">Reference proteome</keyword>
<proteinExistence type="predicted"/>
<dbReference type="EnsemblProtists" id="PYU1_T006068">
    <property type="protein sequence ID" value="PYU1_T006068"/>
    <property type="gene ID" value="PYU1_G006056"/>
</dbReference>
<protein>
    <submittedName>
        <fullName evidence="1">Uncharacterized protein</fullName>
    </submittedName>
</protein>
<evidence type="ECO:0000313" key="1">
    <source>
        <dbReference type="EnsemblProtists" id="PYU1_T006068"/>
    </source>
</evidence>
<evidence type="ECO:0000313" key="2">
    <source>
        <dbReference type="Proteomes" id="UP000019132"/>
    </source>
</evidence>
<dbReference type="VEuPathDB" id="FungiDB:PYU1_G006056"/>
<dbReference type="EMBL" id="GL376625">
    <property type="status" value="NOT_ANNOTATED_CDS"/>
    <property type="molecule type" value="Genomic_DNA"/>
</dbReference>
<accession>K3WM76</accession>
<dbReference type="Proteomes" id="UP000019132">
    <property type="component" value="Unassembled WGS sequence"/>
</dbReference>
<reference evidence="2" key="2">
    <citation type="submission" date="2010-04" db="EMBL/GenBank/DDBJ databases">
        <authorList>
            <person name="Buell R."/>
            <person name="Hamilton J."/>
            <person name="Hostetler J."/>
        </authorList>
    </citation>
    <scope>NUCLEOTIDE SEQUENCE [LARGE SCALE GENOMIC DNA]</scope>
    <source>
        <strain evidence="2">DAOM:BR144</strain>
    </source>
</reference>
<reference evidence="1" key="3">
    <citation type="submission" date="2015-02" db="UniProtKB">
        <authorList>
            <consortium name="EnsemblProtists"/>
        </authorList>
    </citation>
    <scope>IDENTIFICATION</scope>
    <source>
        <strain evidence="1">DAOM BR144</strain>
    </source>
</reference>
<dbReference type="HOGENOM" id="CLU_3176652_0_0_1"/>
<name>K3WM76_GLOUD</name>
<dbReference type="InParanoid" id="K3WM76"/>
<organism evidence="1 2">
    <name type="scientific">Globisporangium ultimum (strain ATCC 200006 / CBS 805.95 / DAOM BR144)</name>
    <name type="common">Pythium ultimum</name>
    <dbReference type="NCBI Taxonomy" id="431595"/>
    <lineage>
        <taxon>Eukaryota</taxon>
        <taxon>Sar</taxon>
        <taxon>Stramenopiles</taxon>
        <taxon>Oomycota</taxon>
        <taxon>Peronosporomycetes</taxon>
        <taxon>Pythiales</taxon>
        <taxon>Pythiaceae</taxon>
        <taxon>Globisporangium</taxon>
    </lineage>
</organism>
<dbReference type="AlphaFoldDB" id="K3WM76"/>
<sequence>MAERFTCLQKFRSPFRQVTAGLKLSARQRWKRNGDESKVEMALLQSH</sequence>